<evidence type="ECO:0000256" key="2">
    <source>
        <dbReference type="ARBA" id="ARBA00022448"/>
    </source>
</evidence>
<sequence length="123" mass="13807">MDGLLCKDCCVGRLDFNRVFGGRVRSEIQNLTRDLIKRVIDGACEIFWEHLVQLELQRQTPPPDGVPRLLSFVTDYCNRLLGSLSASPYSGPCHSPELEDNFLQRSFGLVSLWSCGRATSTTD</sequence>
<comment type="similarity">
    <text evidence="1">Belongs to the EXO70 family.</text>
</comment>
<dbReference type="Pfam" id="PF03081">
    <property type="entry name" value="Exo70_C"/>
    <property type="match status" value="1"/>
</dbReference>
<comment type="caution">
    <text evidence="4">The sequence shown here is derived from an EMBL/GenBank/DDBJ whole genome shotgun (WGS) entry which is preliminary data.</text>
</comment>
<evidence type="ECO:0000256" key="1">
    <source>
        <dbReference type="ARBA" id="ARBA00006756"/>
    </source>
</evidence>
<evidence type="ECO:0000313" key="5">
    <source>
        <dbReference type="Proteomes" id="UP000631114"/>
    </source>
</evidence>
<proteinExistence type="inferred from homology"/>
<dbReference type="Proteomes" id="UP000631114">
    <property type="component" value="Unassembled WGS sequence"/>
</dbReference>
<dbReference type="SUPFAM" id="SSF74788">
    <property type="entry name" value="Cullin repeat-like"/>
    <property type="match status" value="1"/>
</dbReference>
<dbReference type="InterPro" id="IPR046364">
    <property type="entry name" value="Exo70_C"/>
</dbReference>
<dbReference type="InterPro" id="IPR016159">
    <property type="entry name" value="Cullin_repeat-like_dom_sf"/>
</dbReference>
<evidence type="ECO:0000313" key="4">
    <source>
        <dbReference type="EMBL" id="KAF9625349.1"/>
    </source>
</evidence>
<dbReference type="GO" id="GO:0006887">
    <property type="term" value="P:exocytosis"/>
    <property type="evidence" value="ECO:0007669"/>
    <property type="project" value="InterPro"/>
</dbReference>
<dbReference type="OrthoDB" id="1039505at2759"/>
<keyword evidence="5" id="KW-1185">Reference proteome</keyword>
<organism evidence="4 5">
    <name type="scientific">Coptis chinensis</name>
    <dbReference type="NCBI Taxonomy" id="261450"/>
    <lineage>
        <taxon>Eukaryota</taxon>
        <taxon>Viridiplantae</taxon>
        <taxon>Streptophyta</taxon>
        <taxon>Embryophyta</taxon>
        <taxon>Tracheophyta</taxon>
        <taxon>Spermatophyta</taxon>
        <taxon>Magnoliopsida</taxon>
        <taxon>Ranunculales</taxon>
        <taxon>Ranunculaceae</taxon>
        <taxon>Coptidoideae</taxon>
        <taxon>Coptis</taxon>
    </lineage>
</organism>
<feature type="domain" description="Exocyst complex subunit Exo70 C-terminal" evidence="3">
    <location>
        <begin position="15"/>
        <end position="82"/>
    </location>
</feature>
<dbReference type="EMBL" id="JADFTS010000001">
    <property type="protein sequence ID" value="KAF9625349.1"/>
    <property type="molecule type" value="Genomic_DNA"/>
</dbReference>
<accession>A0A835IXR9</accession>
<dbReference type="AlphaFoldDB" id="A0A835IXR9"/>
<gene>
    <name evidence="4" type="ORF">IFM89_021737</name>
</gene>
<dbReference type="GO" id="GO:0000145">
    <property type="term" value="C:exocyst"/>
    <property type="evidence" value="ECO:0007669"/>
    <property type="project" value="InterPro"/>
</dbReference>
<evidence type="ECO:0000259" key="3">
    <source>
        <dbReference type="Pfam" id="PF03081"/>
    </source>
</evidence>
<protein>
    <recommendedName>
        <fullName evidence="3">Exocyst complex subunit Exo70 C-terminal domain-containing protein</fullName>
    </recommendedName>
</protein>
<name>A0A835IXR9_9MAGN</name>
<keyword evidence="2" id="KW-0813">Transport</keyword>
<reference evidence="4 5" key="1">
    <citation type="submission" date="2020-10" db="EMBL/GenBank/DDBJ databases">
        <title>The Coptis chinensis genome and diversification of protoberbering-type alkaloids.</title>
        <authorList>
            <person name="Wang B."/>
            <person name="Shu S."/>
            <person name="Song C."/>
            <person name="Liu Y."/>
        </authorList>
    </citation>
    <scope>NUCLEOTIDE SEQUENCE [LARGE SCALE GENOMIC DNA]</scope>
    <source>
        <strain evidence="4">HL-2020</strain>
        <tissue evidence="4">Leaf</tissue>
    </source>
</reference>
<dbReference type="GO" id="GO:0005546">
    <property type="term" value="F:phosphatidylinositol-4,5-bisphosphate binding"/>
    <property type="evidence" value="ECO:0007669"/>
    <property type="project" value="InterPro"/>
</dbReference>
<dbReference type="Gene3D" id="1.20.1280.170">
    <property type="entry name" value="Exocyst complex component Exo70"/>
    <property type="match status" value="1"/>
</dbReference>